<sequence length="65" mass="7388">MNKNQKIVCDWFLNNGMDFLSAIVELEGVYESIPNEVAEAFSELTDKEIIEVIKKSANNILKRIA</sequence>
<proteinExistence type="predicted"/>
<name>A0A0J1IA63_NIACI</name>
<dbReference type="PATRIC" id="fig|1397.4.peg.2836"/>
<protein>
    <submittedName>
        <fullName evidence="1">Uncharacterized protein</fullName>
    </submittedName>
</protein>
<dbReference type="RefSeq" id="WP_047944115.1">
    <property type="nucleotide sequence ID" value="NZ_JADYUA010000031.1"/>
</dbReference>
<dbReference type="Proteomes" id="UP000036045">
    <property type="component" value="Unassembled WGS sequence"/>
</dbReference>
<reference evidence="1 2" key="1">
    <citation type="submission" date="2015-05" db="EMBL/GenBank/DDBJ databases">
        <title>Whole genome sequence and identification of bacterial endophytes from Costus igneus.</title>
        <authorList>
            <person name="Lee Y.P."/>
            <person name="Gan H.M."/>
            <person name="Eng W."/>
            <person name="Wheatley M.S."/>
            <person name="Caraballo A."/>
            <person name="Polter S."/>
            <person name="Savka M.A."/>
            <person name="Hudson A.O."/>
        </authorList>
    </citation>
    <scope>NUCLEOTIDE SEQUENCE [LARGE SCALE GENOMIC DNA]</scope>
    <source>
        <strain evidence="1 2">RIT379</strain>
    </source>
</reference>
<accession>A0A0J1IA63</accession>
<keyword evidence="2" id="KW-1185">Reference proteome</keyword>
<evidence type="ECO:0000313" key="1">
    <source>
        <dbReference type="EMBL" id="KLV22851.1"/>
    </source>
</evidence>
<organism evidence="1 2">
    <name type="scientific">Niallia circulans</name>
    <name type="common">Bacillus circulans</name>
    <dbReference type="NCBI Taxonomy" id="1397"/>
    <lineage>
        <taxon>Bacteria</taxon>
        <taxon>Bacillati</taxon>
        <taxon>Bacillota</taxon>
        <taxon>Bacilli</taxon>
        <taxon>Bacillales</taxon>
        <taxon>Bacillaceae</taxon>
        <taxon>Niallia</taxon>
    </lineage>
</organism>
<dbReference type="EMBL" id="LDPH01000028">
    <property type="protein sequence ID" value="KLV22851.1"/>
    <property type="molecule type" value="Genomic_DNA"/>
</dbReference>
<dbReference type="AlphaFoldDB" id="A0A0J1IA63"/>
<evidence type="ECO:0000313" key="2">
    <source>
        <dbReference type="Proteomes" id="UP000036045"/>
    </source>
</evidence>
<comment type="caution">
    <text evidence="1">The sequence shown here is derived from an EMBL/GenBank/DDBJ whole genome shotgun (WGS) entry which is preliminary data.</text>
</comment>
<gene>
    <name evidence="1" type="ORF">ABW02_20395</name>
</gene>
<dbReference type="OrthoDB" id="2664988at2"/>